<feature type="binding site" evidence="7">
    <location>
        <position position="81"/>
    </location>
    <ligand>
        <name>NADP(+)</name>
        <dbReference type="ChEBI" id="CHEBI:58349"/>
    </ligand>
</feature>
<evidence type="ECO:0000256" key="4">
    <source>
        <dbReference type="ARBA" id="ARBA00022857"/>
    </source>
</evidence>
<dbReference type="SUPFAM" id="SSF63380">
    <property type="entry name" value="Riboflavin synthase domain-like"/>
    <property type="match status" value="1"/>
</dbReference>
<protein>
    <submittedName>
        <fullName evidence="9">Ferredoxin--NADP+ reductase</fullName>
    </submittedName>
</protein>
<evidence type="ECO:0000256" key="6">
    <source>
        <dbReference type="PIRNR" id="PIRNR000361"/>
    </source>
</evidence>
<dbReference type="InterPro" id="IPR015701">
    <property type="entry name" value="FNR"/>
</dbReference>
<feature type="binding site" evidence="7">
    <location>
        <begin position="254"/>
        <end position="255"/>
    </location>
    <ligand>
        <name>NADP(+)</name>
        <dbReference type="ChEBI" id="CHEBI:58349"/>
    </ligand>
</feature>
<feature type="binding site" evidence="7">
    <location>
        <position position="158"/>
    </location>
    <ligand>
        <name>NADP(+)</name>
        <dbReference type="ChEBI" id="CHEBI:58349"/>
    </ligand>
</feature>
<dbReference type="InterPro" id="IPR017938">
    <property type="entry name" value="Riboflavin_synthase-like_b-brl"/>
</dbReference>
<proteinExistence type="predicted"/>
<dbReference type="RefSeq" id="WP_142453678.1">
    <property type="nucleotide sequence ID" value="NZ_FXTP01000004.1"/>
</dbReference>
<organism evidence="9 10">
    <name type="scientific">Gracilimonas mengyeensis</name>
    <dbReference type="NCBI Taxonomy" id="1302730"/>
    <lineage>
        <taxon>Bacteria</taxon>
        <taxon>Pseudomonadati</taxon>
        <taxon>Balneolota</taxon>
        <taxon>Balneolia</taxon>
        <taxon>Balneolales</taxon>
        <taxon>Balneolaceae</taxon>
        <taxon>Gracilimonas</taxon>
    </lineage>
</organism>
<evidence type="ECO:0000259" key="8">
    <source>
        <dbReference type="PROSITE" id="PS51384"/>
    </source>
</evidence>
<evidence type="ECO:0000256" key="3">
    <source>
        <dbReference type="ARBA" id="ARBA00022827"/>
    </source>
</evidence>
<dbReference type="Pfam" id="PF00175">
    <property type="entry name" value="NAD_binding_1"/>
    <property type="match status" value="1"/>
</dbReference>
<keyword evidence="4 6" id="KW-0521">NADP</keyword>
<dbReference type="Gene3D" id="3.40.50.80">
    <property type="entry name" value="Nucleotide-binding domain of ferredoxin-NADP reductase (FNR) module"/>
    <property type="match status" value="1"/>
</dbReference>
<evidence type="ECO:0000256" key="5">
    <source>
        <dbReference type="ARBA" id="ARBA00023002"/>
    </source>
</evidence>
<evidence type="ECO:0000313" key="9">
    <source>
        <dbReference type="EMBL" id="SMO53111.1"/>
    </source>
</evidence>
<dbReference type="GO" id="GO:0016491">
    <property type="term" value="F:oxidoreductase activity"/>
    <property type="evidence" value="ECO:0007669"/>
    <property type="project" value="UniProtKB-KW"/>
</dbReference>
<keyword evidence="10" id="KW-1185">Reference proteome</keyword>
<dbReference type="SUPFAM" id="SSF52343">
    <property type="entry name" value="Ferredoxin reductase-like, C-terminal NADP-linked domain"/>
    <property type="match status" value="1"/>
</dbReference>
<gene>
    <name evidence="9" type="ORF">SAMN06265219_10462</name>
</gene>
<dbReference type="InterPro" id="IPR017927">
    <property type="entry name" value="FAD-bd_FR_type"/>
</dbReference>
<accession>A0A521C2S1</accession>
<dbReference type="Gene3D" id="2.40.30.10">
    <property type="entry name" value="Translation factors"/>
    <property type="match status" value="1"/>
</dbReference>
<feature type="domain" description="FAD-binding FR-type" evidence="8">
    <location>
        <begin position="17"/>
        <end position="142"/>
    </location>
</feature>
<dbReference type="AlphaFoldDB" id="A0A521C2S1"/>
<reference evidence="9 10" key="1">
    <citation type="submission" date="2017-05" db="EMBL/GenBank/DDBJ databases">
        <authorList>
            <person name="Varghese N."/>
            <person name="Submissions S."/>
        </authorList>
    </citation>
    <scope>NUCLEOTIDE SEQUENCE [LARGE SCALE GENOMIC DNA]</scope>
    <source>
        <strain evidence="9 10">DSM 21985</strain>
    </source>
</reference>
<dbReference type="PANTHER" id="PTHR43314">
    <property type="match status" value="1"/>
</dbReference>
<keyword evidence="3 6" id="KW-0274">FAD</keyword>
<dbReference type="EMBL" id="FXTP01000004">
    <property type="protein sequence ID" value="SMO53111.1"/>
    <property type="molecule type" value="Genomic_DNA"/>
</dbReference>
<name>A0A521C2S1_9BACT</name>
<dbReference type="InterPro" id="IPR039261">
    <property type="entry name" value="FNR_nucleotide-bd"/>
</dbReference>
<feature type="binding site" evidence="7">
    <location>
        <position position="101"/>
    </location>
    <ligand>
        <name>NADP(+)</name>
        <dbReference type="ChEBI" id="CHEBI:58349"/>
    </ligand>
</feature>
<sequence>MSEIVLPEVELNIYSPKDPTEVTVVENYICTQESSPNFVRHVTFDVSGTDLEGRVRVGQSIGILPPGQNEKGRPHKLRLYSVSSPTKGEDGKSHLISTTVKRTIEELEDGSLYTGICSNYLADLKPGEKVQATGPSGKRFLMPENAKDFNYVFFATGTGIAPFRGMIKELFEDDDFEGQVALVFGCPYRTDLIYPDYFREMEAKHENFQYITCVSREDRRADGSKKYVQTSIEDCQDQLNPIFEQENTLIYICGLKGMETGIYQNLARGGFKEYLVIKGDFAKLHPDDWDWEEMRRNVKPGARTFEEVY</sequence>
<evidence type="ECO:0000313" key="10">
    <source>
        <dbReference type="Proteomes" id="UP000317557"/>
    </source>
</evidence>
<dbReference type="InterPro" id="IPR001709">
    <property type="entry name" value="Flavoprot_Pyr_Nucl_cyt_Rdtase"/>
</dbReference>
<dbReference type="PIRSF" id="PIRSF000361">
    <property type="entry name" value="Frd-NADP+_RD"/>
    <property type="match status" value="1"/>
</dbReference>
<dbReference type="PRINTS" id="PR00371">
    <property type="entry name" value="FPNCR"/>
</dbReference>
<evidence type="ECO:0000256" key="1">
    <source>
        <dbReference type="ARBA" id="ARBA00001974"/>
    </source>
</evidence>
<evidence type="ECO:0000256" key="2">
    <source>
        <dbReference type="ARBA" id="ARBA00022630"/>
    </source>
</evidence>
<dbReference type="Proteomes" id="UP000317557">
    <property type="component" value="Unassembled WGS sequence"/>
</dbReference>
<keyword evidence="2 6" id="KW-0285">Flavoprotein</keyword>
<dbReference type="OrthoDB" id="9789468at2"/>
<dbReference type="InterPro" id="IPR001433">
    <property type="entry name" value="OxRdtase_FAD/NAD-bd"/>
</dbReference>
<feature type="binding site" evidence="7">
    <location>
        <position position="225"/>
    </location>
    <ligand>
        <name>NADP(+)</name>
        <dbReference type="ChEBI" id="CHEBI:58349"/>
    </ligand>
</feature>
<dbReference type="PROSITE" id="PS51384">
    <property type="entry name" value="FAD_FR"/>
    <property type="match status" value="1"/>
</dbReference>
<evidence type="ECO:0000256" key="7">
    <source>
        <dbReference type="PIRSR" id="PIRSR000361-1"/>
    </source>
</evidence>
<feature type="binding site" evidence="7">
    <location>
        <begin position="215"/>
        <end position="216"/>
    </location>
    <ligand>
        <name>NADP(+)</name>
        <dbReference type="ChEBI" id="CHEBI:58349"/>
    </ligand>
</feature>
<comment type="cofactor">
    <cofactor evidence="1">
        <name>FAD</name>
        <dbReference type="ChEBI" id="CHEBI:57692"/>
    </cofactor>
</comment>
<keyword evidence="5 6" id="KW-0560">Oxidoreductase</keyword>